<dbReference type="Proteomes" id="UP000011602">
    <property type="component" value="Unassembled WGS sequence"/>
</dbReference>
<name>L9X9R5_9EURY</name>
<organism evidence="1 2">
    <name type="scientific">Natronolimnohabitans innermongolicus JCM 12255</name>
    <dbReference type="NCBI Taxonomy" id="1227499"/>
    <lineage>
        <taxon>Archaea</taxon>
        <taxon>Methanobacteriati</taxon>
        <taxon>Methanobacteriota</taxon>
        <taxon>Stenosarchaea group</taxon>
        <taxon>Halobacteria</taxon>
        <taxon>Halobacteriales</taxon>
        <taxon>Natrialbaceae</taxon>
        <taxon>Natronolimnohabitans</taxon>
    </lineage>
</organism>
<dbReference type="EMBL" id="AOHZ01000035">
    <property type="protein sequence ID" value="ELY58352.1"/>
    <property type="molecule type" value="Genomic_DNA"/>
</dbReference>
<protein>
    <submittedName>
        <fullName evidence="1">Uncharacterized protein</fullName>
    </submittedName>
</protein>
<sequence>MPGSIHIRSFSEFSDLEKAFICFLGLEGPAELFSVIQLLGDIVALFLSKLDCSVGLGVWLDLVLYEVE</sequence>
<reference evidence="1 2" key="1">
    <citation type="journal article" date="2014" name="PLoS Genet.">
        <title>Phylogenetically driven sequencing of extremely halophilic archaea reveals strategies for static and dynamic osmo-response.</title>
        <authorList>
            <person name="Becker E.A."/>
            <person name="Seitzer P.M."/>
            <person name="Tritt A."/>
            <person name="Larsen D."/>
            <person name="Krusor M."/>
            <person name="Yao A.I."/>
            <person name="Wu D."/>
            <person name="Madern D."/>
            <person name="Eisen J.A."/>
            <person name="Darling A.E."/>
            <person name="Facciotti M.T."/>
        </authorList>
    </citation>
    <scope>NUCLEOTIDE SEQUENCE [LARGE SCALE GENOMIC DNA]</scope>
    <source>
        <strain evidence="1 2">JCM 12255</strain>
    </source>
</reference>
<accession>L9X9R5</accession>
<comment type="caution">
    <text evidence="1">The sequence shown here is derived from an EMBL/GenBank/DDBJ whole genome shotgun (WGS) entry which is preliminary data.</text>
</comment>
<evidence type="ECO:0000313" key="1">
    <source>
        <dbReference type="EMBL" id="ELY58352.1"/>
    </source>
</evidence>
<keyword evidence="2" id="KW-1185">Reference proteome</keyword>
<gene>
    <name evidence="1" type="ORF">C493_07244</name>
</gene>
<proteinExistence type="predicted"/>
<evidence type="ECO:0000313" key="2">
    <source>
        <dbReference type="Proteomes" id="UP000011602"/>
    </source>
</evidence>
<dbReference type="AlphaFoldDB" id="L9X9R5"/>